<name>A0AA88IWB0_CHASR</name>
<accession>A0AA88IWB0</accession>
<evidence type="ECO:0000313" key="3">
    <source>
        <dbReference type="Proteomes" id="UP001187415"/>
    </source>
</evidence>
<reference evidence="2" key="1">
    <citation type="submission" date="2023-07" db="EMBL/GenBank/DDBJ databases">
        <title>Chromosome-level Genome Assembly of Striped Snakehead (Channa striata).</title>
        <authorList>
            <person name="Liu H."/>
        </authorList>
    </citation>
    <scope>NUCLEOTIDE SEQUENCE</scope>
    <source>
        <strain evidence="2">Gz</strain>
        <tissue evidence="2">Muscle</tissue>
    </source>
</reference>
<dbReference type="AlphaFoldDB" id="A0AA88IWB0"/>
<feature type="region of interest" description="Disordered" evidence="1">
    <location>
        <begin position="29"/>
        <end position="56"/>
    </location>
</feature>
<keyword evidence="3" id="KW-1185">Reference proteome</keyword>
<organism evidence="2 3">
    <name type="scientific">Channa striata</name>
    <name type="common">Snakehead murrel</name>
    <name type="synonym">Ophicephalus striatus</name>
    <dbReference type="NCBI Taxonomy" id="64152"/>
    <lineage>
        <taxon>Eukaryota</taxon>
        <taxon>Metazoa</taxon>
        <taxon>Chordata</taxon>
        <taxon>Craniata</taxon>
        <taxon>Vertebrata</taxon>
        <taxon>Euteleostomi</taxon>
        <taxon>Actinopterygii</taxon>
        <taxon>Neopterygii</taxon>
        <taxon>Teleostei</taxon>
        <taxon>Neoteleostei</taxon>
        <taxon>Acanthomorphata</taxon>
        <taxon>Anabantaria</taxon>
        <taxon>Anabantiformes</taxon>
        <taxon>Channoidei</taxon>
        <taxon>Channidae</taxon>
        <taxon>Channa</taxon>
    </lineage>
</organism>
<comment type="caution">
    <text evidence="2">The sequence shown here is derived from an EMBL/GenBank/DDBJ whole genome shotgun (WGS) entry which is preliminary data.</text>
</comment>
<evidence type="ECO:0000256" key="1">
    <source>
        <dbReference type="SAM" id="MobiDB-lite"/>
    </source>
</evidence>
<evidence type="ECO:0000313" key="2">
    <source>
        <dbReference type="EMBL" id="KAK2817023.1"/>
    </source>
</evidence>
<gene>
    <name evidence="2" type="ORF">Q5P01_025214</name>
</gene>
<dbReference type="EMBL" id="JAUPFM010000021">
    <property type="protein sequence ID" value="KAK2817023.1"/>
    <property type="molecule type" value="Genomic_DNA"/>
</dbReference>
<proteinExistence type="predicted"/>
<protein>
    <submittedName>
        <fullName evidence="2">Uncharacterized protein</fullName>
    </submittedName>
</protein>
<sequence length="92" mass="9796">MGNYCGGFSCGWGFDTARPFPCLNADPPSGESVVLSTGSMKSTGSGQPVSDSSVFQGGDSVAHHRSLHDQPKEVDVRKKSTPLFFFVFFSTS</sequence>
<feature type="compositionally biased region" description="Polar residues" evidence="1">
    <location>
        <begin position="34"/>
        <end position="55"/>
    </location>
</feature>
<dbReference type="Proteomes" id="UP001187415">
    <property type="component" value="Unassembled WGS sequence"/>
</dbReference>